<sequence length="556" mass="62718">MLSRDTTMLNKILKTLLLIYIPFHLILTSSSSLVPQSFIQCLAQKVSSSNVSALSVMYVPKNSSYMSILDYTIHNLRFLTPNTPKPLAIITPLDYSHVQATVKCCKKSGLQIRIRSGGHDYEGMSYISEVPFVILDLNKLRSISIDTEDNSAWVESGATIGELYYWIAQKSPIHGFPAGLCPTIGIGGHVSGGGVGNLIRKYGLAADNVIDAHIVDVHGQILDRKSMGTDLFWAIRGGGGASFGVIVAWKIKLVRVPPIVTVFKLTKTMEEGAVDLIYKWQYVAHKLSEDLLFRITISSRIGMPGIEATFGSLFLGRTNQLQKIMQESFPEIGLRKEDCIEMSWIESVLQFAGYQRGESIDSIKNRINPLPDGYFKGKSDLVHKAVPFEALKEFWKRCSDANAPIIHIELHPYGGRMYEISESETPYPHRKDVLYEILYLVLWMKDKNGESTQKNINWIKELYEFMTPYVSKGPRGAIWNIRDLDLGENGASDTSYSKAKAWGSRYFKNNFKRLAVIKGEVDPKNFFYYEQSIPPLVLHAKRKCRRANFNFLDKCP</sequence>
<dbReference type="Gene3D" id="3.30.43.10">
    <property type="entry name" value="Uridine Diphospho-n-acetylenolpyruvylglucosamine Reductase, domain 2"/>
    <property type="match status" value="1"/>
</dbReference>
<evidence type="ECO:0000313" key="12">
    <source>
        <dbReference type="Proteomes" id="UP000295252"/>
    </source>
</evidence>
<organism evidence="11 12">
    <name type="scientific">Coffea canephora</name>
    <name type="common">Robusta coffee</name>
    <dbReference type="NCBI Taxonomy" id="49390"/>
    <lineage>
        <taxon>Eukaryota</taxon>
        <taxon>Viridiplantae</taxon>
        <taxon>Streptophyta</taxon>
        <taxon>Embryophyta</taxon>
        <taxon>Tracheophyta</taxon>
        <taxon>Spermatophyta</taxon>
        <taxon>Magnoliopsida</taxon>
        <taxon>eudicotyledons</taxon>
        <taxon>Gunneridae</taxon>
        <taxon>Pentapetalae</taxon>
        <taxon>asterids</taxon>
        <taxon>lamiids</taxon>
        <taxon>Gentianales</taxon>
        <taxon>Rubiaceae</taxon>
        <taxon>Ixoroideae</taxon>
        <taxon>Gardenieae complex</taxon>
        <taxon>Bertiereae - Coffeeae clade</taxon>
        <taxon>Coffeeae</taxon>
        <taxon>Coffea</taxon>
    </lineage>
</organism>
<accession>A0A068V755</accession>
<keyword evidence="12" id="KW-1185">Reference proteome</keyword>
<protein>
    <recommendedName>
        <fullName evidence="10">FAD-binding PCMH-type domain-containing protein</fullName>
    </recommendedName>
</protein>
<evidence type="ECO:0000256" key="3">
    <source>
        <dbReference type="ARBA" id="ARBA00005466"/>
    </source>
</evidence>
<reference evidence="12" key="1">
    <citation type="journal article" date="2014" name="Science">
        <title>The coffee genome provides insight into the convergent evolution of caffeine biosynthesis.</title>
        <authorList>
            <person name="Denoeud F."/>
            <person name="Carretero-Paulet L."/>
            <person name="Dereeper A."/>
            <person name="Droc G."/>
            <person name="Guyot R."/>
            <person name="Pietrella M."/>
            <person name="Zheng C."/>
            <person name="Alberti A."/>
            <person name="Anthony F."/>
            <person name="Aprea G."/>
            <person name="Aury J.M."/>
            <person name="Bento P."/>
            <person name="Bernard M."/>
            <person name="Bocs S."/>
            <person name="Campa C."/>
            <person name="Cenci A."/>
            <person name="Combes M.C."/>
            <person name="Crouzillat D."/>
            <person name="Da Silva C."/>
            <person name="Daddiego L."/>
            <person name="De Bellis F."/>
            <person name="Dussert S."/>
            <person name="Garsmeur O."/>
            <person name="Gayraud T."/>
            <person name="Guignon V."/>
            <person name="Jahn K."/>
            <person name="Jamilloux V."/>
            <person name="Joet T."/>
            <person name="Labadie K."/>
            <person name="Lan T."/>
            <person name="Leclercq J."/>
            <person name="Lepelley M."/>
            <person name="Leroy T."/>
            <person name="Li L.T."/>
            <person name="Librado P."/>
            <person name="Lopez L."/>
            <person name="Munoz A."/>
            <person name="Noel B."/>
            <person name="Pallavicini A."/>
            <person name="Perrotta G."/>
            <person name="Poncet V."/>
            <person name="Pot D."/>
            <person name="Priyono X."/>
            <person name="Rigoreau M."/>
            <person name="Rouard M."/>
            <person name="Rozas J."/>
            <person name="Tranchant-Dubreuil C."/>
            <person name="VanBuren R."/>
            <person name="Zhang Q."/>
            <person name="Andrade A.C."/>
            <person name="Argout X."/>
            <person name="Bertrand B."/>
            <person name="de Kochko A."/>
            <person name="Graziosi G."/>
            <person name="Henry R.J."/>
            <person name="Jayarama X."/>
            <person name="Ming R."/>
            <person name="Nagai C."/>
            <person name="Rounsley S."/>
            <person name="Sankoff D."/>
            <person name="Giuliano G."/>
            <person name="Albert V.A."/>
            <person name="Wincker P."/>
            <person name="Lashermes P."/>
        </authorList>
    </citation>
    <scope>NUCLEOTIDE SEQUENCE [LARGE SCALE GENOMIC DNA]</scope>
    <source>
        <strain evidence="12">cv. DH200-94</strain>
    </source>
</reference>
<gene>
    <name evidence="11" type="ORF">GSCOC_T00015677001</name>
</gene>
<dbReference type="PROSITE" id="PS51387">
    <property type="entry name" value="FAD_PCMH"/>
    <property type="match status" value="1"/>
</dbReference>
<keyword evidence="9" id="KW-0325">Glycoprotein</keyword>
<dbReference type="OMA" id="AWPSNNN"/>
<evidence type="ECO:0000256" key="8">
    <source>
        <dbReference type="ARBA" id="ARBA00023157"/>
    </source>
</evidence>
<proteinExistence type="inferred from homology"/>
<feature type="domain" description="FAD-binding PCMH-type" evidence="10">
    <location>
        <begin position="82"/>
        <end position="256"/>
    </location>
</feature>
<dbReference type="InterPro" id="IPR016169">
    <property type="entry name" value="FAD-bd_PCMH_sub2"/>
</dbReference>
<evidence type="ECO:0000256" key="5">
    <source>
        <dbReference type="ARBA" id="ARBA00022630"/>
    </source>
</evidence>
<comment type="pathway">
    <text evidence="2">Alkaloid biosynthesis.</text>
</comment>
<evidence type="ECO:0000313" key="11">
    <source>
        <dbReference type="EMBL" id="CDP15693.1"/>
    </source>
</evidence>
<dbReference type="EMBL" id="HG739188">
    <property type="protein sequence ID" value="CDP15693.1"/>
    <property type="molecule type" value="Genomic_DNA"/>
</dbReference>
<evidence type="ECO:0000256" key="7">
    <source>
        <dbReference type="ARBA" id="ARBA00022827"/>
    </source>
</evidence>
<dbReference type="GO" id="GO:0071949">
    <property type="term" value="F:FAD binding"/>
    <property type="evidence" value="ECO:0007669"/>
    <property type="project" value="InterPro"/>
</dbReference>
<keyword evidence="5" id="KW-0285">Flavoprotein</keyword>
<dbReference type="InParanoid" id="A0A068V755"/>
<keyword evidence="4" id="KW-0017">Alkaloid metabolism</keyword>
<dbReference type="STRING" id="49390.A0A068V755"/>
<evidence type="ECO:0000256" key="4">
    <source>
        <dbReference type="ARBA" id="ARBA00022589"/>
    </source>
</evidence>
<evidence type="ECO:0000256" key="1">
    <source>
        <dbReference type="ARBA" id="ARBA00001974"/>
    </source>
</evidence>
<evidence type="ECO:0000256" key="9">
    <source>
        <dbReference type="ARBA" id="ARBA00023180"/>
    </source>
</evidence>
<dbReference type="GO" id="GO:0016491">
    <property type="term" value="F:oxidoreductase activity"/>
    <property type="evidence" value="ECO:0007669"/>
    <property type="project" value="InterPro"/>
</dbReference>
<dbReference type="Proteomes" id="UP000295252">
    <property type="component" value="Chromosome IX"/>
</dbReference>
<dbReference type="Pfam" id="PF01565">
    <property type="entry name" value="FAD_binding_4"/>
    <property type="match status" value="1"/>
</dbReference>
<dbReference type="AlphaFoldDB" id="A0A068V755"/>
<keyword evidence="7" id="KW-0274">FAD</keyword>
<evidence type="ECO:0000256" key="6">
    <source>
        <dbReference type="ARBA" id="ARBA00022729"/>
    </source>
</evidence>
<dbReference type="InterPro" id="IPR006094">
    <property type="entry name" value="Oxid_FAD_bind_N"/>
</dbReference>
<dbReference type="InterPro" id="IPR036318">
    <property type="entry name" value="FAD-bd_PCMH-like_sf"/>
</dbReference>
<comment type="cofactor">
    <cofactor evidence="1">
        <name>FAD</name>
        <dbReference type="ChEBI" id="CHEBI:57692"/>
    </cofactor>
</comment>
<dbReference type="InterPro" id="IPR016167">
    <property type="entry name" value="FAD-bd_PCMH_sub1"/>
</dbReference>
<evidence type="ECO:0000256" key="2">
    <source>
        <dbReference type="ARBA" id="ARBA00004913"/>
    </source>
</evidence>
<name>A0A068V755_COFCA</name>
<dbReference type="Gramene" id="CDP15693">
    <property type="protein sequence ID" value="CDP15693"/>
    <property type="gene ID" value="GSCOC_T00015677001"/>
</dbReference>
<keyword evidence="6" id="KW-0732">Signal</keyword>
<evidence type="ECO:0000259" key="10">
    <source>
        <dbReference type="PROSITE" id="PS51387"/>
    </source>
</evidence>
<dbReference type="Pfam" id="PF08031">
    <property type="entry name" value="BBE"/>
    <property type="match status" value="1"/>
</dbReference>
<dbReference type="InterPro" id="IPR012951">
    <property type="entry name" value="BBE"/>
</dbReference>
<dbReference type="SUPFAM" id="SSF56176">
    <property type="entry name" value="FAD-binding/transporter-associated domain-like"/>
    <property type="match status" value="1"/>
</dbReference>
<comment type="similarity">
    <text evidence="3">Belongs to the oxygen-dependent FAD-linked oxidoreductase family.</text>
</comment>
<dbReference type="OrthoDB" id="407275at2759"/>
<dbReference type="PhylomeDB" id="A0A068V755"/>
<dbReference type="PANTHER" id="PTHR32448">
    <property type="entry name" value="OS08G0158400 PROTEIN"/>
    <property type="match status" value="1"/>
</dbReference>
<dbReference type="Gene3D" id="3.30.465.10">
    <property type="match status" value="1"/>
</dbReference>
<dbReference type="FunFam" id="3.30.43.10:FF:000004">
    <property type="entry name" value="Berberine bridge enzyme-like 15"/>
    <property type="match status" value="1"/>
</dbReference>
<keyword evidence="8" id="KW-1015">Disulfide bond</keyword>
<dbReference type="Gene3D" id="3.40.462.20">
    <property type="match status" value="1"/>
</dbReference>
<dbReference type="InterPro" id="IPR016166">
    <property type="entry name" value="FAD-bd_PCMH"/>
</dbReference>